<feature type="transmembrane region" description="Helical" evidence="1">
    <location>
        <begin position="464"/>
        <end position="488"/>
    </location>
</feature>
<feature type="transmembrane region" description="Helical" evidence="1">
    <location>
        <begin position="913"/>
        <end position="935"/>
    </location>
</feature>
<evidence type="ECO:0000313" key="3">
    <source>
        <dbReference type="Proteomes" id="UP001155587"/>
    </source>
</evidence>
<sequence length="1029" mass="112062">MNFVKAIANTRLLILITTLLLVSGYAAYSTLPRAEDPIISNRFATVTTVLPGASAERIEALVTEVVENKLRELNQIKVLTSTSRPGVSIVTVELNDDITEPEPVWSQTRDKLADLPSLLPDGTSAPKFDSDHTYAFTSIIALTWNDASDVDLLILGRYAKELASRLRNLSGTEFVDEYAQPKEEILVSLDTSSAAALGRSSSNVLESLHGADAKNPAGELLSLNHRFGLEIASELDSLNRVRQVPINVDGKGHMVRLEDIATVSRMPSLPATELAYIDGKVAVIVAARMQQDLRVDRWSASMETLVEQFQRDIPSNIHVEVIFDQQGYTDARMGDLRNSLLLGFALILIVLLLTLGVRAAILVAIALPLTSMLTLTLMKITGLPINQMSVTGLIVALGIMVDNAVVMVDTIQHNRVLGQSKSNATRAALKHLWLPLLGSTLTTVLAFMPIILMPGATGEFVSGIGITVCFSLIGSYLISHTLIAGFATRFLPAHYQGRHWYHSGLSIPAMSKWFEASVRSAIRRPMVAIALVLGVAITGFWSTTQLTEQFFPPSDRDMFEVQIFLPPQASIVQTSNTAMRVDDIIRTYPSVEHTNWMIGANFPSFYYNLQANQQNAPYFAQAMIKTKDFADANRIIPLIQNALNHQVPQAQILVRKLEQGPPFKAPIELRVFGNNLDTLKSIGQDIRLIMSNTQHVTHTRETLQPGLPKVKLMVNEEASQLNGITLNKFARLLQTTLIGRNSGTVLEGGESIPIRVRVSDDERENITHLGNLRLPIASENYSTGISVSTLAEMELTTSRGAITRRGGQRVNTIEGYIESGVLPQAVLIEFKQALQNYTLPPGYHIEFGGESAGRNESINNLISNVFVVVTLMVLVVVMSFNSFRISSIIFTVAGLSAGLGILSVYLFNYPFGFTVIIGLLGVIGLAINAAIVILAELKARPETSTGDDEAIVDAVMSCTRHITSTTITTVGGFIPLIIAGGGFWPPFAIAIAGGTVLTTIISFYYVPAAYRLLCGKHPKHLSSTQVTGG</sequence>
<dbReference type="SUPFAM" id="SSF82693">
    <property type="entry name" value="Multidrug efflux transporter AcrB pore domain, PN1, PN2, PC1 and PC2 subdomains"/>
    <property type="match status" value="3"/>
</dbReference>
<dbReference type="Gene3D" id="1.20.1640.10">
    <property type="entry name" value="Multidrug efflux transporter AcrB transmembrane domain"/>
    <property type="match status" value="2"/>
</dbReference>
<keyword evidence="1" id="KW-0472">Membrane</keyword>
<dbReference type="Pfam" id="PF00873">
    <property type="entry name" value="ACR_tran"/>
    <property type="match status" value="1"/>
</dbReference>
<name>A0A9X3CSZ1_9VIBR</name>
<dbReference type="AlphaFoldDB" id="A0A9X3CSZ1"/>
<proteinExistence type="predicted"/>
<feature type="transmembrane region" description="Helical" evidence="1">
    <location>
        <begin position="962"/>
        <end position="981"/>
    </location>
</feature>
<protein>
    <submittedName>
        <fullName evidence="2">Efflux RND transporter permease subunit</fullName>
    </submittedName>
</protein>
<comment type="caution">
    <text evidence="2">The sequence shown here is derived from an EMBL/GenBank/DDBJ whole genome shotgun (WGS) entry which is preliminary data.</text>
</comment>
<dbReference type="Gene3D" id="3.30.70.1430">
    <property type="entry name" value="Multidrug efflux transporter AcrB pore domain"/>
    <property type="match status" value="2"/>
</dbReference>
<feature type="transmembrane region" description="Helical" evidence="1">
    <location>
        <begin position="526"/>
        <end position="544"/>
    </location>
</feature>
<dbReference type="SUPFAM" id="SSF82714">
    <property type="entry name" value="Multidrug efflux transporter AcrB TolC docking domain, DN and DC subdomains"/>
    <property type="match status" value="2"/>
</dbReference>
<evidence type="ECO:0000313" key="2">
    <source>
        <dbReference type="EMBL" id="MCW8349107.1"/>
    </source>
</evidence>
<dbReference type="GO" id="GO:0042910">
    <property type="term" value="F:xenobiotic transmembrane transporter activity"/>
    <property type="evidence" value="ECO:0007669"/>
    <property type="project" value="TreeGrafter"/>
</dbReference>
<keyword evidence="3" id="KW-1185">Reference proteome</keyword>
<keyword evidence="1" id="KW-0812">Transmembrane</keyword>
<dbReference type="PANTHER" id="PTHR32063:SF18">
    <property type="entry name" value="CATION EFFLUX SYSTEM PROTEIN"/>
    <property type="match status" value="1"/>
</dbReference>
<dbReference type="InterPro" id="IPR027463">
    <property type="entry name" value="AcrB_DN_DC_subdom"/>
</dbReference>
<accession>A0A9X3CSZ1</accession>
<dbReference type="SUPFAM" id="SSF82866">
    <property type="entry name" value="Multidrug efflux transporter AcrB transmembrane domain"/>
    <property type="match status" value="2"/>
</dbReference>
<feature type="transmembrane region" description="Helical" evidence="1">
    <location>
        <begin position="390"/>
        <end position="411"/>
    </location>
</feature>
<feature type="transmembrane region" description="Helical" evidence="1">
    <location>
        <begin position="887"/>
        <end position="907"/>
    </location>
</feature>
<feature type="transmembrane region" description="Helical" evidence="1">
    <location>
        <begin position="432"/>
        <end position="452"/>
    </location>
</feature>
<organism evidence="2 3">
    <name type="scientific">Vibrio qingdaonensis</name>
    <dbReference type="NCBI Taxonomy" id="2829491"/>
    <lineage>
        <taxon>Bacteria</taxon>
        <taxon>Pseudomonadati</taxon>
        <taxon>Pseudomonadota</taxon>
        <taxon>Gammaproteobacteria</taxon>
        <taxon>Vibrionales</taxon>
        <taxon>Vibrionaceae</taxon>
        <taxon>Vibrio</taxon>
    </lineage>
</organism>
<dbReference type="PRINTS" id="PR00702">
    <property type="entry name" value="ACRIFLAVINRP"/>
</dbReference>
<dbReference type="EMBL" id="JAKRRY010000062">
    <property type="protein sequence ID" value="MCW8349107.1"/>
    <property type="molecule type" value="Genomic_DNA"/>
</dbReference>
<dbReference type="GO" id="GO:0005886">
    <property type="term" value="C:plasma membrane"/>
    <property type="evidence" value="ECO:0007669"/>
    <property type="project" value="TreeGrafter"/>
</dbReference>
<dbReference type="Gene3D" id="3.30.2090.10">
    <property type="entry name" value="Multidrug efflux transporter AcrB TolC docking domain, DN and DC subdomains"/>
    <property type="match status" value="2"/>
</dbReference>
<dbReference type="PANTHER" id="PTHR32063">
    <property type="match status" value="1"/>
</dbReference>
<reference evidence="2" key="1">
    <citation type="submission" date="2022-02" db="EMBL/GenBank/DDBJ databases">
        <title>Vibrio sp. nov, a new bacterium isolated from seawater.</title>
        <authorList>
            <person name="Yuan Y."/>
        </authorList>
    </citation>
    <scope>NUCLEOTIDE SEQUENCE</scope>
    <source>
        <strain evidence="2">ZSDZ65</strain>
    </source>
</reference>
<dbReference type="RefSeq" id="WP_265677760.1">
    <property type="nucleotide sequence ID" value="NZ_JAKRRY010000062.1"/>
</dbReference>
<evidence type="ECO:0000256" key="1">
    <source>
        <dbReference type="SAM" id="Phobius"/>
    </source>
</evidence>
<dbReference type="InterPro" id="IPR001036">
    <property type="entry name" value="Acrflvin-R"/>
</dbReference>
<dbReference type="Gene3D" id="3.30.70.1440">
    <property type="entry name" value="Multidrug efflux transporter AcrB pore domain"/>
    <property type="match status" value="1"/>
</dbReference>
<gene>
    <name evidence="2" type="ORF">MD535_24260</name>
</gene>
<feature type="transmembrane region" description="Helical" evidence="1">
    <location>
        <begin position="861"/>
        <end position="880"/>
    </location>
</feature>
<dbReference type="Proteomes" id="UP001155587">
    <property type="component" value="Unassembled WGS sequence"/>
</dbReference>
<dbReference type="Gene3D" id="3.30.70.1320">
    <property type="entry name" value="Multidrug efflux transporter AcrB pore domain like"/>
    <property type="match status" value="1"/>
</dbReference>
<feature type="transmembrane region" description="Helical" evidence="1">
    <location>
        <begin position="987"/>
        <end position="1006"/>
    </location>
</feature>
<keyword evidence="1" id="KW-1133">Transmembrane helix</keyword>
<feature type="transmembrane region" description="Helical" evidence="1">
    <location>
        <begin position="336"/>
        <end position="353"/>
    </location>
</feature>